<keyword evidence="7" id="KW-0282">Flagellum</keyword>
<keyword evidence="7" id="KW-0969">Cilium</keyword>
<name>A0A1M5IGK1_9ACTN</name>
<keyword evidence="3" id="KW-1133">Transmembrane helix</keyword>
<gene>
    <name evidence="7" type="ORF">SAMN05443575_1887</name>
</gene>
<feature type="compositionally biased region" description="Low complexity" evidence="6">
    <location>
        <begin position="140"/>
        <end position="151"/>
    </location>
</feature>
<evidence type="ECO:0000256" key="4">
    <source>
        <dbReference type="ARBA" id="ARBA00023136"/>
    </source>
</evidence>
<dbReference type="GO" id="GO:0009425">
    <property type="term" value="C:bacterial-type flagellum basal body"/>
    <property type="evidence" value="ECO:0007669"/>
    <property type="project" value="UniProtKB-SubCell"/>
</dbReference>
<evidence type="ECO:0000256" key="2">
    <source>
        <dbReference type="ARBA" id="ARBA00022692"/>
    </source>
</evidence>
<reference evidence="7 8" key="1">
    <citation type="submission" date="2016-11" db="EMBL/GenBank/DDBJ databases">
        <authorList>
            <person name="Jaros S."/>
            <person name="Januszkiewicz K."/>
            <person name="Wedrychowicz H."/>
        </authorList>
    </citation>
    <scope>NUCLEOTIDE SEQUENCE [LARGE SCALE GENOMIC DNA]</scope>
    <source>
        <strain evidence="7 8">DSM 45627</strain>
    </source>
</reference>
<accession>A0A1M5IGK1</accession>
<feature type="region of interest" description="Disordered" evidence="6">
    <location>
        <begin position="140"/>
        <end position="165"/>
    </location>
</feature>
<dbReference type="NCBIfam" id="TIGR03500">
    <property type="entry name" value="FliO_TIGR"/>
    <property type="match status" value="1"/>
</dbReference>
<sequence length="180" mass="18587">MVGRLLVSLAVVLGVMWLIARRARKGVRGRNARVIEVLDRASLSRGSSVAVVRVNDRAFVLGIAESQVSILGETDLAAAQAAHEEAAPARGRRRAGTDRPVATAAPAAAPTTAAPTAVRTAVRTAPRAVAPTARITVPAPAAPARAAEATRSTGPLAGSALSPQTWKQTIESLRDLTARP</sequence>
<dbReference type="STRING" id="1206085.SAMN05443575_1887"/>
<keyword evidence="8" id="KW-1185">Reference proteome</keyword>
<evidence type="ECO:0000256" key="1">
    <source>
        <dbReference type="ARBA" id="ARBA00022475"/>
    </source>
</evidence>
<feature type="region of interest" description="Disordered" evidence="6">
    <location>
        <begin position="82"/>
        <end position="115"/>
    </location>
</feature>
<evidence type="ECO:0000313" key="7">
    <source>
        <dbReference type="EMBL" id="SHG27448.1"/>
    </source>
</evidence>
<dbReference type="EMBL" id="FQVU01000002">
    <property type="protein sequence ID" value="SHG27448.1"/>
    <property type="molecule type" value="Genomic_DNA"/>
</dbReference>
<comment type="subcellular location">
    <subcellularLocation>
        <location evidence="5">Cell membrane</location>
    </subcellularLocation>
    <subcellularLocation>
        <location evidence="5">Bacterial flagellum basal body</location>
    </subcellularLocation>
</comment>
<keyword evidence="2" id="KW-0812">Transmembrane</keyword>
<keyword evidence="7" id="KW-0966">Cell projection</keyword>
<dbReference type="AlphaFoldDB" id="A0A1M5IGK1"/>
<proteinExistence type="inferred from homology"/>
<evidence type="ECO:0000256" key="5">
    <source>
        <dbReference type="RuleBase" id="RU362064"/>
    </source>
</evidence>
<dbReference type="Proteomes" id="UP000186132">
    <property type="component" value="Unassembled WGS sequence"/>
</dbReference>
<dbReference type="GO" id="GO:0044781">
    <property type="term" value="P:bacterial-type flagellum organization"/>
    <property type="evidence" value="ECO:0007669"/>
    <property type="project" value="UniProtKB-UniRule"/>
</dbReference>
<dbReference type="Pfam" id="PF04347">
    <property type="entry name" value="FliO"/>
    <property type="match status" value="1"/>
</dbReference>
<evidence type="ECO:0000313" key="8">
    <source>
        <dbReference type="Proteomes" id="UP000186132"/>
    </source>
</evidence>
<comment type="similarity">
    <text evidence="5">Belongs to the FliO/MopB family.</text>
</comment>
<protein>
    <recommendedName>
        <fullName evidence="5">Flagellar protein</fullName>
    </recommendedName>
</protein>
<dbReference type="GO" id="GO:0005886">
    <property type="term" value="C:plasma membrane"/>
    <property type="evidence" value="ECO:0007669"/>
    <property type="project" value="UniProtKB-SubCell"/>
</dbReference>
<organism evidence="7 8">
    <name type="scientific">Jatrophihabitans endophyticus</name>
    <dbReference type="NCBI Taxonomy" id="1206085"/>
    <lineage>
        <taxon>Bacteria</taxon>
        <taxon>Bacillati</taxon>
        <taxon>Actinomycetota</taxon>
        <taxon>Actinomycetes</taxon>
        <taxon>Jatrophihabitantales</taxon>
        <taxon>Jatrophihabitantaceae</taxon>
        <taxon>Jatrophihabitans</taxon>
    </lineage>
</organism>
<evidence type="ECO:0000256" key="3">
    <source>
        <dbReference type="ARBA" id="ARBA00022989"/>
    </source>
</evidence>
<dbReference type="InterPro" id="IPR022781">
    <property type="entry name" value="Flagellar_biosynth_FliO"/>
</dbReference>
<evidence type="ECO:0000256" key="6">
    <source>
        <dbReference type="SAM" id="MobiDB-lite"/>
    </source>
</evidence>
<keyword evidence="5" id="KW-0975">Bacterial flagellum</keyword>
<keyword evidence="1 5" id="KW-1003">Cell membrane</keyword>
<keyword evidence="4" id="KW-0472">Membrane</keyword>
<feature type="compositionally biased region" description="Low complexity" evidence="6">
    <location>
        <begin position="99"/>
        <end position="115"/>
    </location>
</feature>